<evidence type="ECO:0000256" key="5">
    <source>
        <dbReference type="ARBA" id="ARBA00022776"/>
    </source>
</evidence>
<dbReference type="InterPro" id="IPR014001">
    <property type="entry name" value="Helicase_ATP-bd"/>
</dbReference>
<dbReference type="GO" id="GO:0045003">
    <property type="term" value="P:double-strand break repair via synthesis-dependent strand annealing"/>
    <property type="evidence" value="ECO:0007669"/>
    <property type="project" value="TreeGrafter"/>
</dbReference>
<gene>
    <name evidence="12" type="ORF">L1049_015573</name>
</gene>
<evidence type="ECO:0000256" key="3">
    <source>
        <dbReference type="ARBA" id="ARBA00022618"/>
    </source>
</evidence>
<reference evidence="12 13" key="1">
    <citation type="journal article" date="2024" name="Plant J.">
        <title>Genome sequences and population genomics reveal climatic adaptation and genomic divergence between two closely related sweetgum species.</title>
        <authorList>
            <person name="Xu W.Q."/>
            <person name="Ren C.Q."/>
            <person name="Zhang X.Y."/>
            <person name="Comes H.P."/>
            <person name="Liu X.H."/>
            <person name="Li Y.G."/>
            <person name="Kettle C.J."/>
            <person name="Jalonen R."/>
            <person name="Gaisberger H."/>
            <person name="Ma Y.Z."/>
            <person name="Qiu Y.X."/>
        </authorList>
    </citation>
    <scope>NUCLEOTIDE SEQUENCE [LARGE SCALE GENOMIC DNA]</scope>
    <source>
        <strain evidence="12">Hangzhou</strain>
    </source>
</reference>
<keyword evidence="13" id="KW-1185">Reference proteome</keyword>
<keyword evidence="4" id="KW-0227">DNA damage</keyword>
<name>A0AAP0S4Y7_LIQFO</name>
<dbReference type="GO" id="GO:0005634">
    <property type="term" value="C:nucleus"/>
    <property type="evidence" value="ECO:0007669"/>
    <property type="project" value="UniProtKB-SubCell"/>
</dbReference>
<dbReference type="InterPro" id="IPR038718">
    <property type="entry name" value="SNF2-like_sf"/>
</dbReference>
<evidence type="ECO:0000313" key="12">
    <source>
        <dbReference type="EMBL" id="KAK9287162.1"/>
    </source>
</evidence>
<keyword evidence="9" id="KW-0131">Cell cycle</keyword>
<sequence>MEDCDEEEEVLSASDPSDSSDEYTCDGKDSLEDDDDGDDENGGDDDGVEQSAVRSRPPDEDRKSQNVAALLRGNLVVRRQPLLPRVLSVTDGAAVARKPFKPPCPNGYSDGNEQLVRRLWARKRFVPWGSSRPALVAITNRLNVPSAVEKDVLEESVSLPPGVDPLVLWQPEEYEEGAVNLVPISVDPLLVRFLRPHQREGVQFMFECVSGLCSPANISGCILADDMGLGKTLQSITLLYTLLHQGFDGKPMVKKAIIVTPTSLVSNWEAEIKKWVGERVQLIALCESTRDDVVSGIDSFTSPRSSLQVLIVSYETFRMHSSKFSQSESCDLLICDEAHRLKNDQTLTNRALASLSCKRRILLSGTPMQNDLEEFFAMVNFTNPGILGDAAYFRRYYETPIICGREPTATEEEKRLGVERSAELSAKVNQFILRRTNALLSNHLPPKIVEVVCCKLTPLQSELYNHFIHSKNVKRVITEEMKQSKILAYITALKKLCNHPKLIYDTIKSGSPGTSGFEDCLRFFPPEMFSGRSGSWTGGDGVWVELSGKMHVLARLLAHLRQRLMTALSLSQITHRRWTSLLNCVVKEDIRT</sequence>
<dbReference type="CDD" id="cd18004">
    <property type="entry name" value="DEXHc_RAD54"/>
    <property type="match status" value="1"/>
</dbReference>
<evidence type="ECO:0000256" key="4">
    <source>
        <dbReference type="ARBA" id="ARBA00022763"/>
    </source>
</evidence>
<dbReference type="PANTHER" id="PTHR45629">
    <property type="entry name" value="SNF2/RAD54 FAMILY MEMBER"/>
    <property type="match status" value="1"/>
</dbReference>
<feature type="compositionally biased region" description="Acidic residues" evidence="10">
    <location>
        <begin position="31"/>
        <end position="48"/>
    </location>
</feature>
<keyword evidence="3" id="KW-0132">Cell division</keyword>
<dbReference type="GO" id="GO:0015616">
    <property type="term" value="F:DNA translocase activity"/>
    <property type="evidence" value="ECO:0007669"/>
    <property type="project" value="TreeGrafter"/>
</dbReference>
<protein>
    <recommendedName>
        <fullName evidence="11">Helicase ATP-binding domain-containing protein</fullName>
    </recommendedName>
</protein>
<dbReference type="Proteomes" id="UP001415857">
    <property type="component" value="Unassembled WGS sequence"/>
</dbReference>
<keyword evidence="6" id="KW-0238">DNA-binding</keyword>
<dbReference type="GO" id="GO:0051301">
    <property type="term" value="P:cell division"/>
    <property type="evidence" value="ECO:0007669"/>
    <property type="project" value="UniProtKB-KW"/>
</dbReference>
<keyword evidence="8" id="KW-0539">Nucleus</keyword>
<dbReference type="GO" id="GO:0007131">
    <property type="term" value="P:reciprocal meiotic recombination"/>
    <property type="evidence" value="ECO:0007669"/>
    <property type="project" value="TreeGrafter"/>
</dbReference>
<dbReference type="AlphaFoldDB" id="A0AAP0S4Y7"/>
<feature type="region of interest" description="Disordered" evidence="10">
    <location>
        <begin position="1"/>
        <end position="65"/>
    </location>
</feature>
<dbReference type="PROSITE" id="PS51192">
    <property type="entry name" value="HELICASE_ATP_BIND_1"/>
    <property type="match status" value="1"/>
</dbReference>
<dbReference type="Pfam" id="PF00176">
    <property type="entry name" value="SNF2-rel_dom"/>
    <property type="match status" value="1"/>
</dbReference>
<dbReference type="GO" id="GO:0003677">
    <property type="term" value="F:DNA binding"/>
    <property type="evidence" value="ECO:0007669"/>
    <property type="project" value="UniProtKB-KW"/>
</dbReference>
<dbReference type="InterPro" id="IPR027417">
    <property type="entry name" value="P-loop_NTPase"/>
</dbReference>
<dbReference type="Gene3D" id="3.40.50.10810">
    <property type="entry name" value="Tandem AAA-ATPase domain"/>
    <property type="match status" value="1"/>
</dbReference>
<comment type="similarity">
    <text evidence="2">Belongs to the SNF2/RAD54 helicase family.</text>
</comment>
<proteinExistence type="inferred from homology"/>
<evidence type="ECO:0000256" key="6">
    <source>
        <dbReference type="ARBA" id="ARBA00023125"/>
    </source>
</evidence>
<keyword evidence="7" id="KW-0234">DNA repair</keyword>
<dbReference type="InterPro" id="IPR050496">
    <property type="entry name" value="SNF2_RAD54_helicase_repair"/>
</dbReference>
<evidence type="ECO:0000256" key="10">
    <source>
        <dbReference type="SAM" id="MobiDB-lite"/>
    </source>
</evidence>
<comment type="subcellular location">
    <subcellularLocation>
        <location evidence="1">Nucleus</location>
    </subcellularLocation>
</comment>
<dbReference type="SUPFAM" id="SSF52540">
    <property type="entry name" value="P-loop containing nucleoside triphosphate hydrolases"/>
    <property type="match status" value="2"/>
</dbReference>
<evidence type="ECO:0000256" key="2">
    <source>
        <dbReference type="ARBA" id="ARBA00007025"/>
    </source>
</evidence>
<evidence type="ECO:0000259" key="11">
    <source>
        <dbReference type="PROSITE" id="PS51192"/>
    </source>
</evidence>
<keyword evidence="5" id="KW-0498">Mitosis</keyword>
<evidence type="ECO:0000256" key="7">
    <source>
        <dbReference type="ARBA" id="ARBA00023204"/>
    </source>
</evidence>
<feature type="compositionally biased region" description="Acidic residues" evidence="10">
    <location>
        <begin position="1"/>
        <end position="10"/>
    </location>
</feature>
<dbReference type="FunFam" id="1.20.120.850:FF:000028">
    <property type="entry name" value="Predicted protein"/>
    <property type="match status" value="1"/>
</dbReference>
<dbReference type="EMBL" id="JBBPBK010000004">
    <property type="protein sequence ID" value="KAK9287162.1"/>
    <property type="molecule type" value="Genomic_DNA"/>
</dbReference>
<accession>A0AAP0S4Y7</accession>
<dbReference type="FunFam" id="3.40.50.10810:FF:000021">
    <property type="entry name" value="DNA repair and recombination protein RAD54"/>
    <property type="match status" value="1"/>
</dbReference>
<dbReference type="GO" id="GO:0005524">
    <property type="term" value="F:ATP binding"/>
    <property type="evidence" value="ECO:0007669"/>
    <property type="project" value="InterPro"/>
</dbReference>
<evidence type="ECO:0000256" key="8">
    <source>
        <dbReference type="ARBA" id="ARBA00023242"/>
    </source>
</evidence>
<evidence type="ECO:0000256" key="9">
    <source>
        <dbReference type="ARBA" id="ARBA00023306"/>
    </source>
</evidence>
<evidence type="ECO:0000256" key="1">
    <source>
        <dbReference type="ARBA" id="ARBA00004123"/>
    </source>
</evidence>
<feature type="domain" description="Helicase ATP-binding" evidence="11">
    <location>
        <begin position="212"/>
        <end position="385"/>
    </location>
</feature>
<dbReference type="SMART" id="SM00487">
    <property type="entry name" value="DEXDc"/>
    <property type="match status" value="1"/>
</dbReference>
<evidence type="ECO:0000313" key="13">
    <source>
        <dbReference type="Proteomes" id="UP001415857"/>
    </source>
</evidence>
<comment type="caution">
    <text evidence="12">The sequence shown here is derived from an EMBL/GenBank/DDBJ whole genome shotgun (WGS) entry which is preliminary data.</text>
</comment>
<dbReference type="Gene3D" id="1.20.120.850">
    <property type="entry name" value="SWI2/SNF2 ATPases, N-terminal domain"/>
    <property type="match status" value="1"/>
</dbReference>
<organism evidence="12 13">
    <name type="scientific">Liquidambar formosana</name>
    <name type="common">Formosan gum</name>
    <dbReference type="NCBI Taxonomy" id="63359"/>
    <lineage>
        <taxon>Eukaryota</taxon>
        <taxon>Viridiplantae</taxon>
        <taxon>Streptophyta</taxon>
        <taxon>Embryophyta</taxon>
        <taxon>Tracheophyta</taxon>
        <taxon>Spermatophyta</taxon>
        <taxon>Magnoliopsida</taxon>
        <taxon>eudicotyledons</taxon>
        <taxon>Gunneridae</taxon>
        <taxon>Pentapetalae</taxon>
        <taxon>Saxifragales</taxon>
        <taxon>Altingiaceae</taxon>
        <taxon>Liquidambar</taxon>
    </lineage>
</organism>
<dbReference type="InterPro" id="IPR000330">
    <property type="entry name" value="SNF2_N"/>
</dbReference>
<dbReference type="PANTHER" id="PTHR45629:SF7">
    <property type="entry name" value="DNA EXCISION REPAIR PROTEIN ERCC-6-RELATED"/>
    <property type="match status" value="1"/>
</dbReference>